<dbReference type="Proteomes" id="UP001172680">
    <property type="component" value="Unassembled WGS sequence"/>
</dbReference>
<gene>
    <name evidence="1" type="primary">HSX11</name>
    <name evidence="1" type="ORF">H2199_006323</name>
</gene>
<dbReference type="EMBL" id="JAPDRP010000018">
    <property type="protein sequence ID" value="KAJ9640089.1"/>
    <property type="molecule type" value="Genomic_DNA"/>
</dbReference>
<evidence type="ECO:0000313" key="1">
    <source>
        <dbReference type="EMBL" id="KAJ9640089.1"/>
    </source>
</evidence>
<proteinExistence type="predicted"/>
<protein>
    <submittedName>
        <fullName evidence="1">Ceramide glucosyltransferase</fullName>
        <ecNumber evidence="1">2.4.1.80</ecNumber>
    </submittedName>
</protein>
<reference evidence="1" key="1">
    <citation type="submission" date="2022-10" db="EMBL/GenBank/DDBJ databases">
        <title>Culturing micro-colonial fungi from biological soil crusts in the Mojave desert and describing Neophaeococcomyces mojavensis, and introducing the new genera and species Taxawa tesnikishii.</title>
        <authorList>
            <person name="Kurbessoian T."/>
            <person name="Stajich J.E."/>
        </authorList>
    </citation>
    <scope>NUCLEOTIDE SEQUENCE</scope>
    <source>
        <strain evidence="1">JES_115</strain>
    </source>
</reference>
<dbReference type="EC" id="2.4.1.80" evidence="1"/>
<name>A0ACC2YYH3_9PEZI</name>
<evidence type="ECO:0000313" key="2">
    <source>
        <dbReference type="Proteomes" id="UP001172680"/>
    </source>
</evidence>
<comment type="caution">
    <text evidence="1">The sequence shown here is derived from an EMBL/GenBank/DDBJ whole genome shotgun (WGS) entry which is preliminary data.</text>
</comment>
<keyword evidence="1" id="KW-0328">Glycosyltransferase</keyword>
<accession>A0ACC2YYH3</accession>
<organism evidence="1 2">
    <name type="scientific">Coniosporium tulheliwenetii</name>
    <dbReference type="NCBI Taxonomy" id="3383036"/>
    <lineage>
        <taxon>Eukaryota</taxon>
        <taxon>Fungi</taxon>
        <taxon>Dikarya</taxon>
        <taxon>Ascomycota</taxon>
        <taxon>Pezizomycotina</taxon>
        <taxon>Dothideomycetes</taxon>
        <taxon>Dothideomycetes incertae sedis</taxon>
        <taxon>Coniosporium</taxon>
    </lineage>
</organism>
<keyword evidence="1" id="KW-0808">Transferase</keyword>
<keyword evidence="2" id="KW-1185">Reference proteome</keyword>
<sequence length="1051" mass="116449">MAGTMLSTVALILFAELSRAFNCSVPPIYVDIHKRAVHGTDVFQYGSFVGFGSPAQNQSLLPSLRHNETSVAHADFCDGSSLPNCLDATRGNFNPSDSRTWNQQDTYVSTDSVSISNESIHGQDDIHIYTHFFETEPAFQTLLHNFPVEVATNGSISPGIVGLGQDSTLLQELFENGLIAGRTYSLYVGSGTDRAGGKINGSNVFGGYDAGRFTGDVHTYGIRASEEEPLNVRVTDIILDEPSGSMRNVSLFDPQEFPDSQAKSLAFDAKITTDQYPMSLPYQLTQNYMSRLAAKPSGNPDGSLALGKPFNGTMTLVLSDGFTVTIPSEVMYNASGISPVAERDEDSTAPFYLGLSWLSQVYLMIDYDAYQFHLAQAIVENKAVMPKTWCPKTIPTPYVKPKQSAFGREGLIGAVIGGVVGGLALVALTATMFVWWRRRRASEKLMKQIEASHGKAKMLEAGFEMEKFDAPPTKEQFTLLGRMPSWRNLVTELAARVATVRDHESPIFAEVVATICLVWFIAVMLVCAIGYTQLYRCIPKTSSYLADASYRRRWYSAPPARAVCEISLPDEEVPQVTIIRPVKGLEPSLYECLASTFRQTYPQAKLTIYFCIFSRDDPAFPTLERVLADFPTFDAKLLVEADDPALQRKDGGDQSLGPNPKIRNMSRAYREARGDIVWIIDCNVWVAKGVCGRMVDTLCGYGSSRMKNKFVHQLPLVVDTVGSPAGAEIQSLLNHDGNEDLHVSSTSTASHALHTTQHSSTGLPQMWHIGGGRLEELFMSSSHAKFYTAINTVLLAPCIVGKSTMFRRSHLNSLTEGQGIDFFSHNICEDHLIGDLLWKQQVPEEKRGEKWGKHAMVFGDLAVQPMAGMSVGEYAARRIRWLRVRKFTVTLATLVEPGTESLLCSAYGAFAVTTLPWFHRILGLPQTWTAFWLVWLLFVGIWAAVDWTLYRKLHSAASIEVDEDTPSFARPPTQGTGRPFKEWLAAWLGREMMAFPIWAWAVFGGVTVTWRGRRFWVGMDMRVHEVKLRGKKEEQGMNGHVVVGGVKARSD</sequence>